<feature type="transmembrane region" description="Helical" evidence="2">
    <location>
        <begin position="148"/>
        <end position="176"/>
    </location>
</feature>
<keyword evidence="2" id="KW-0812">Transmembrane</keyword>
<reference evidence="3 4" key="1">
    <citation type="submission" date="2019-10" db="EMBL/GenBank/DDBJ databases">
        <title>Genome diversity of Sutterella seckii.</title>
        <authorList>
            <person name="Chaplin A.V."/>
            <person name="Sokolova S.R."/>
            <person name="Mosin K.A."/>
            <person name="Ivanova E.L."/>
            <person name="Kochetkova T.O."/>
            <person name="Goltsov A.Y."/>
            <person name="Trofimov D.Y."/>
            <person name="Efimov B.A."/>
        </authorList>
    </citation>
    <scope>NUCLEOTIDE SEQUENCE [LARGE SCALE GENOMIC DNA]</scope>
    <source>
        <strain evidence="3 4">ASD393</strain>
    </source>
</reference>
<proteinExistence type="predicted"/>
<dbReference type="EMBL" id="WEHX01000053">
    <property type="protein sequence ID" value="KAB7657717.1"/>
    <property type="molecule type" value="Genomic_DNA"/>
</dbReference>
<dbReference type="OrthoDB" id="7524818at2"/>
<evidence type="ECO:0008006" key="5">
    <source>
        <dbReference type="Google" id="ProtNLM"/>
    </source>
</evidence>
<evidence type="ECO:0000256" key="2">
    <source>
        <dbReference type="SAM" id="Phobius"/>
    </source>
</evidence>
<name>A0A6I1EPP2_9BURK</name>
<evidence type="ECO:0000256" key="1">
    <source>
        <dbReference type="SAM" id="MobiDB-lite"/>
    </source>
</evidence>
<feature type="transmembrane region" description="Helical" evidence="2">
    <location>
        <begin position="9"/>
        <end position="27"/>
    </location>
</feature>
<protein>
    <recommendedName>
        <fullName evidence="5">MotA/TolQ/ExbB proton channel domain-containing protein</fullName>
    </recommendedName>
</protein>
<feature type="transmembrane region" description="Helical" evidence="2">
    <location>
        <begin position="39"/>
        <end position="56"/>
    </location>
</feature>
<dbReference type="AlphaFoldDB" id="A0A6I1EPP2"/>
<dbReference type="Proteomes" id="UP000430564">
    <property type="component" value="Unassembled WGS sequence"/>
</dbReference>
<feature type="region of interest" description="Disordered" evidence="1">
    <location>
        <begin position="736"/>
        <end position="756"/>
    </location>
</feature>
<feature type="compositionally biased region" description="Low complexity" evidence="1">
    <location>
        <begin position="746"/>
        <end position="756"/>
    </location>
</feature>
<accession>A0A6I1EPP2</accession>
<dbReference type="RefSeq" id="WP_152158598.1">
    <property type="nucleotide sequence ID" value="NZ_WEHX01000053.1"/>
</dbReference>
<keyword evidence="2" id="KW-0472">Membrane</keyword>
<feature type="compositionally biased region" description="Polar residues" evidence="1">
    <location>
        <begin position="736"/>
        <end position="745"/>
    </location>
</feature>
<keyword evidence="2" id="KW-1133">Transmembrane helix</keyword>
<gene>
    <name evidence="3" type="ORF">GBM95_07930</name>
</gene>
<evidence type="ECO:0000313" key="3">
    <source>
        <dbReference type="EMBL" id="KAB7657717.1"/>
    </source>
</evidence>
<comment type="caution">
    <text evidence="3">The sequence shown here is derived from an EMBL/GenBank/DDBJ whole genome shotgun (WGS) entry which is preliminary data.</text>
</comment>
<sequence>MSFSAYCKLIFSLIMIAVLCLAAFFVIREFPHQLVSQDVTYILCAIIGLIFIRAAYKYWTLTGGLLDKLQTAIDVLEANSLSPATWEAVNNKFEDNSLIAGPWKRFVRESRVTADSWIQGEDGLIAVNSPRAYLNEDSLYLANVNAGLYAAIPGILTGAGLLFTFTGLSAGISLGSQGLASTHLDLSLLLETLTNLLSGAGQAFLTSLVGLLLSLLFVFGSNHRHNALLVSIEKLNEKIEDGITVLYAEALQYESGKLLVDQGKKMTSLTDDVKLKLDTLFTKLLDGIKAENEAEAAARNKAQIEIVQAIKSIEAGISSMSENQVKQIEGVMNEAVSKLSDIVESQLHAISAGLTDSANAISAASAEFKNAFLSINQKVAGAVEATKQHVTEMEKAFDLASTEIENRVGALKEVLDASANRLDEMAKELQTNGVSFGDALKASADAAKSSLTAGQEAIEGAAGKAAESFATIGQAGDAFAATINQAGVDFSNSSDDAGKRFGDHVDKAAESITGLMGRLESGQKAMVGNLGALLDALRNYQNTIDETSRLFAEAQSFEESIKKAAALVASSAETNAGTLQKTSAELGERLKETLENVAESSAGITEQQQAIQSSLSNMITNAEKIQEITMTHFSNITQQLDVVHQGLKKHLETADSQLANAVSSMSSGLDQWIESQDAASDKMLKTARGFNGLYGNLDEVLTDMNKQLEVMKGAMRDQFALLTSYKKELSELSKTASSLRNTQAVASGSSNAAGGN</sequence>
<evidence type="ECO:0000313" key="4">
    <source>
        <dbReference type="Proteomes" id="UP000430564"/>
    </source>
</evidence>
<organism evidence="3 4">
    <name type="scientific">Sutterella seckii</name>
    <dbReference type="NCBI Taxonomy" id="1944635"/>
    <lineage>
        <taxon>Bacteria</taxon>
        <taxon>Pseudomonadati</taxon>
        <taxon>Pseudomonadota</taxon>
        <taxon>Betaproteobacteria</taxon>
        <taxon>Burkholderiales</taxon>
        <taxon>Sutterellaceae</taxon>
        <taxon>Sutterella</taxon>
    </lineage>
</organism>
<feature type="transmembrane region" description="Helical" evidence="2">
    <location>
        <begin position="196"/>
        <end position="219"/>
    </location>
</feature>